<organism evidence="2 3">
    <name type="scientific">Paenibacillus alvei</name>
    <name type="common">Bacillus alvei</name>
    <dbReference type="NCBI Taxonomy" id="44250"/>
    <lineage>
        <taxon>Bacteria</taxon>
        <taxon>Bacillati</taxon>
        <taxon>Bacillota</taxon>
        <taxon>Bacilli</taxon>
        <taxon>Bacillales</taxon>
        <taxon>Paenibacillaceae</taxon>
        <taxon>Paenibacillus</taxon>
    </lineage>
</organism>
<evidence type="ECO:0000313" key="3">
    <source>
        <dbReference type="Proteomes" id="UP001527181"/>
    </source>
</evidence>
<dbReference type="Gene3D" id="3.40.50.150">
    <property type="entry name" value="Vaccinia Virus protein VP39"/>
    <property type="match status" value="1"/>
</dbReference>
<dbReference type="PANTHER" id="PTHR43861">
    <property type="entry name" value="TRANS-ACONITATE 2-METHYLTRANSFERASE-RELATED"/>
    <property type="match status" value="1"/>
</dbReference>
<keyword evidence="2" id="KW-0489">Methyltransferase</keyword>
<dbReference type="Pfam" id="PF08241">
    <property type="entry name" value="Methyltransf_11"/>
    <property type="match status" value="1"/>
</dbReference>
<proteinExistence type="predicted"/>
<sequence length="203" mass="23310">MTTFKAALAQAYDQDAQRRSSKSLRSWKINERAAFCDLVKHERKSTLLEIGAGTGIDSAYFQQNGIQVTSIDLSNESVKKCVERGLNAKVMDFYHMSFPEHSFEAIYALNCLLHAPKKDLAQILQGINRVLAPNGLLFIGLYGGYDSEGMWEKDWCDPKRFFSFHTDESIQQVISRWFQIEDFHTVPVDDDKLHFQSFTLRKC</sequence>
<dbReference type="GO" id="GO:0008168">
    <property type="term" value="F:methyltransferase activity"/>
    <property type="evidence" value="ECO:0007669"/>
    <property type="project" value="UniProtKB-KW"/>
</dbReference>
<evidence type="ECO:0000313" key="2">
    <source>
        <dbReference type="EMBL" id="MCY9761507.1"/>
    </source>
</evidence>
<dbReference type="SUPFAM" id="SSF53335">
    <property type="entry name" value="S-adenosyl-L-methionine-dependent methyltransferases"/>
    <property type="match status" value="1"/>
</dbReference>
<keyword evidence="2" id="KW-0808">Transferase</keyword>
<evidence type="ECO:0000259" key="1">
    <source>
        <dbReference type="Pfam" id="PF08241"/>
    </source>
</evidence>
<feature type="domain" description="Methyltransferase type 11" evidence="1">
    <location>
        <begin position="48"/>
        <end position="139"/>
    </location>
</feature>
<accession>A0ABT4GXR0</accession>
<dbReference type="GO" id="GO:0032259">
    <property type="term" value="P:methylation"/>
    <property type="evidence" value="ECO:0007669"/>
    <property type="project" value="UniProtKB-KW"/>
</dbReference>
<reference evidence="2 3" key="1">
    <citation type="submission" date="2022-05" db="EMBL/GenBank/DDBJ databases">
        <title>Genome Sequencing of Bee-Associated Microbes.</title>
        <authorList>
            <person name="Dunlap C."/>
        </authorList>
    </citation>
    <scope>NUCLEOTIDE SEQUENCE [LARGE SCALE GENOMIC DNA]</scope>
    <source>
        <strain evidence="2 3">NRRL B-04010</strain>
    </source>
</reference>
<gene>
    <name evidence="2" type="ORF">M5X12_13065</name>
</gene>
<protein>
    <submittedName>
        <fullName evidence="2">Class I SAM-dependent methyltransferase</fullName>
    </submittedName>
</protein>
<dbReference type="InterPro" id="IPR029063">
    <property type="entry name" value="SAM-dependent_MTases_sf"/>
</dbReference>
<keyword evidence="3" id="KW-1185">Reference proteome</keyword>
<dbReference type="PANTHER" id="PTHR43861:SF1">
    <property type="entry name" value="TRANS-ACONITATE 2-METHYLTRANSFERASE"/>
    <property type="match status" value="1"/>
</dbReference>
<comment type="caution">
    <text evidence="2">The sequence shown here is derived from an EMBL/GenBank/DDBJ whole genome shotgun (WGS) entry which is preliminary data.</text>
</comment>
<name>A0ABT4GXR0_PAEAL</name>
<dbReference type="EMBL" id="JAMDNP010000022">
    <property type="protein sequence ID" value="MCY9761507.1"/>
    <property type="molecule type" value="Genomic_DNA"/>
</dbReference>
<dbReference type="InterPro" id="IPR013216">
    <property type="entry name" value="Methyltransf_11"/>
</dbReference>
<dbReference type="RefSeq" id="WP_268593911.1">
    <property type="nucleotide sequence ID" value="NZ_JAMDNK010000023.1"/>
</dbReference>
<dbReference type="Proteomes" id="UP001527181">
    <property type="component" value="Unassembled WGS sequence"/>
</dbReference>
<dbReference type="CDD" id="cd02440">
    <property type="entry name" value="AdoMet_MTases"/>
    <property type="match status" value="1"/>
</dbReference>